<keyword evidence="2" id="KW-1185">Reference proteome</keyword>
<sequence>MGYEYQIPITEDGVELQLGQQSPKRSIAGRLIRITLTIVLAVASVSFFSSSPLAPQYAGVFQPPQRDDWFLPVDDGELVECYRKDADPALVRHDEPHERHECPMHFIPITDFSLNASSIYFFAHDTTYGNITFDVAESDSDEIAVSAEIGYCRDLVADVCKFRRGDGALGVGVVLPPGSPHGPEYRAHEGLEDHIHHLESNYVKLVVKFPASATPFTMHSLENRLPLYSHTLGPLGDRVHFDRLDLRTDNEPIRSESVTAARLAVRTSNANIDGTYNATDFLSIIAANAPINVTVSLETTAETGSNKPAILELVTSNGKLEAMISLTAAANAMPGEFTVRTITASAPLNVTFASAPPNSTLDYHGSTTNAPLNVTLHASYEGKLNVATVLLDASININNATTDPADLNRNRSVTYRNVGLSMLEGEVYWGDKTTATPAGSVHVVTSLAFAGLSL</sequence>
<gene>
    <name evidence="1" type="ORF">EXIGLDRAFT_758061</name>
</gene>
<protein>
    <submittedName>
        <fullName evidence="1">Uncharacterized protein</fullName>
    </submittedName>
</protein>
<evidence type="ECO:0000313" key="1">
    <source>
        <dbReference type="EMBL" id="KZW03736.1"/>
    </source>
</evidence>
<dbReference type="Proteomes" id="UP000077266">
    <property type="component" value="Unassembled WGS sequence"/>
</dbReference>
<organism evidence="1 2">
    <name type="scientific">Exidia glandulosa HHB12029</name>
    <dbReference type="NCBI Taxonomy" id="1314781"/>
    <lineage>
        <taxon>Eukaryota</taxon>
        <taxon>Fungi</taxon>
        <taxon>Dikarya</taxon>
        <taxon>Basidiomycota</taxon>
        <taxon>Agaricomycotina</taxon>
        <taxon>Agaricomycetes</taxon>
        <taxon>Auriculariales</taxon>
        <taxon>Exidiaceae</taxon>
        <taxon>Exidia</taxon>
    </lineage>
</organism>
<proteinExistence type="predicted"/>
<name>A0A165QK65_EXIGL</name>
<accession>A0A165QK65</accession>
<dbReference type="InParanoid" id="A0A165QK65"/>
<dbReference type="AlphaFoldDB" id="A0A165QK65"/>
<evidence type="ECO:0000313" key="2">
    <source>
        <dbReference type="Proteomes" id="UP000077266"/>
    </source>
</evidence>
<dbReference type="STRING" id="1314781.A0A165QK65"/>
<reference evidence="1 2" key="1">
    <citation type="journal article" date="2016" name="Mol. Biol. Evol.">
        <title>Comparative Genomics of Early-Diverging Mushroom-Forming Fungi Provides Insights into the Origins of Lignocellulose Decay Capabilities.</title>
        <authorList>
            <person name="Nagy L.G."/>
            <person name="Riley R."/>
            <person name="Tritt A."/>
            <person name="Adam C."/>
            <person name="Daum C."/>
            <person name="Floudas D."/>
            <person name="Sun H."/>
            <person name="Yadav J.S."/>
            <person name="Pangilinan J."/>
            <person name="Larsson K.H."/>
            <person name="Matsuura K."/>
            <person name="Barry K."/>
            <person name="Labutti K."/>
            <person name="Kuo R."/>
            <person name="Ohm R.A."/>
            <person name="Bhattacharya S.S."/>
            <person name="Shirouzu T."/>
            <person name="Yoshinaga Y."/>
            <person name="Martin F.M."/>
            <person name="Grigoriev I.V."/>
            <person name="Hibbett D.S."/>
        </authorList>
    </citation>
    <scope>NUCLEOTIDE SEQUENCE [LARGE SCALE GENOMIC DNA]</scope>
    <source>
        <strain evidence="1 2">HHB12029</strain>
    </source>
</reference>
<dbReference type="EMBL" id="KV425882">
    <property type="protein sequence ID" value="KZW03736.1"/>
    <property type="molecule type" value="Genomic_DNA"/>
</dbReference>
<dbReference type="OrthoDB" id="5570013at2759"/>